<protein>
    <submittedName>
        <fullName evidence="2">Uncharacterized protein</fullName>
    </submittedName>
</protein>
<feature type="transmembrane region" description="Helical" evidence="1">
    <location>
        <begin position="320"/>
        <end position="340"/>
    </location>
</feature>
<gene>
    <name evidence="2" type="ORF">C7B65_18910</name>
</gene>
<feature type="transmembrane region" description="Helical" evidence="1">
    <location>
        <begin position="238"/>
        <end position="257"/>
    </location>
</feature>
<comment type="caution">
    <text evidence="2">The sequence shown here is derived from an EMBL/GenBank/DDBJ whole genome shotgun (WGS) entry which is preliminary data.</text>
</comment>
<proteinExistence type="predicted"/>
<keyword evidence="1" id="KW-0812">Transmembrane</keyword>
<name>A0A2T1DA20_9CYAN</name>
<dbReference type="EMBL" id="PVWG01000029">
    <property type="protein sequence ID" value="PSB17348.1"/>
    <property type="molecule type" value="Genomic_DNA"/>
</dbReference>
<evidence type="ECO:0000256" key="1">
    <source>
        <dbReference type="SAM" id="Phobius"/>
    </source>
</evidence>
<keyword evidence="1" id="KW-1133">Transmembrane helix</keyword>
<evidence type="ECO:0000313" key="2">
    <source>
        <dbReference type="EMBL" id="PSB17348.1"/>
    </source>
</evidence>
<sequence>MELANQGEVWAISALLNQAFADREITVKVSLQSNCLRILLESDRVPDSESAVALIQEKMQDLRYDRIQSIQVLGRVTEVNQTLWTETVILPSSTPSIHHQNRAVEKHSRSLTRSIDSKGLGALLTGLILAISLIISPLRIVFHGFLILVHEIGHAVTHWLFGRPAIPSVNLVYGGGITLVFDQSIAVICSVYLAIAFLIYYCRHYRFILVLLGIFTSIYSFCLLTSTNLMLSTFMGHGMELVAIAVCLYLSLSGYFCRFAGDRSIYGMLGFFTLFADFEFSWKLTHDPDYREMYEGGIGGVIDNDFVILAQDYFSVDLSVVANVFLIGCGVIPLMVFLVFRYELWLRERLGRLLRY</sequence>
<accession>A0A2T1DA20</accession>
<reference evidence="2 3" key="2">
    <citation type="submission" date="2018-03" db="EMBL/GenBank/DDBJ databases">
        <title>The ancient ancestry and fast evolution of plastids.</title>
        <authorList>
            <person name="Moore K.R."/>
            <person name="Magnabosco C."/>
            <person name="Momper L."/>
            <person name="Gold D.A."/>
            <person name="Bosak T."/>
            <person name="Fournier G.P."/>
        </authorList>
    </citation>
    <scope>NUCLEOTIDE SEQUENCE [LARGE SCALE GENOMIC DNA]</scope>
    <source>
        <strain evidence="2 3">ULC007</strain>
    </source>
</reference>
<feature type="transmembrane region" description="Helical" evidence="1">
    <location>
        <begin position="264"/>
        <end position="282"/>
    </location>
</feature>
<reference evidence="2 3" key="1">
    <citation type="submission" date="2018-02" db="EMBL/GenBank/DDBJ databases">
        <authorList>
            <person name="Cohen D.B."/>
            <person name="Kent A.D."/>
        </authorList>
    </citation>
    <scope>NUCLEOTIDE SEQUENCE [LARGE SCALE GENOMIC DNA]</scope>
    <source>
        <strain evidence="2 3">ULC007</strain>
    </source>
</reference>
<dbReference type="Proteomes" id="UP000238634">
    <property type="component" value="Unassembled WGS sequence"/>
</dbReference>
<feature type="transmembrane region" description="Helical" evidence="1">
    <location>
        <begin position="119"/>
        <end position="142"/>
    </location>
</feature>
<keyword evidence="1" id="KW-0472">Membrane</keyword>
<feature type="transmembrane region" description="Helical" evidence="1">
    <location>
        <begin position="207"/>
        <end position="226"/>
    </location>
</feature>
<keyword evidence="3" id="KW-1185">Reference proteome</keyword>
<dbReference type="STRING" id="1920490.GCA_001895925_01858"/>
<organism evidence="2 3">
    <name type="scientific">Phormidesmis priestleyi ULC007</name>
    <dbReference type="NCBI Taxonomy" id="1920490"/>
    <lineage>
        <taxon>Bacteria</taxon>
        <taxon>Bacillati</taxon>
        <taxon>Cyanobacteriota</taxon>
        <taxon>Cyanophyceae</taxon>
        <taxon>Leptolyngbyales</taxon>
        <taxon>Leptolyngbyaceae</taxon>
        <taxon>Phormidesmis</taxon>
    </lineage>
</organism>
<evidence type="ECO:0000313" key="3">
    <source>
        <dbReference type="Proteomes" id="UP000238634"/>
    </source>
</evidence>
<dbReference type="AlphaFoldDB" id="A0A2T1DA20"/>
<feature type="transmembrane region" description="Helical" evidence="1">
    <location>
        <begin position="171"/>
        <end position="200"/>
    </location>
</feature>